<proteinExistence type="predicted"/>
<dbReference type="EMBL" id="MN740163">
    <property type="protein sequence ID" value="QHT91180.1"/>
    <property type="molecule type" value="Genomic_DNA"/>
</dbReference>
<dbReference type="AlphaFoldDB" id="A0A6C0IEX1"/>
<protein>
    <submittedName>
        <fullName evidence="1">Uncharacterized protein</fullName>
    </submittedName>
</protein>
<organism evidence="1">
    <name type="scientific">viral metagenome</name>
    <dbReference type="NCBI Taxonomy" id="1070528"/>
    <lineage>
        <taxon>unclassified sequences</taxon>
        <taxon>metagenomes</taxon>
        <taxon>organismal metagenomes</taxon>
    </lineage>
</organism>
<evidence type="ECO:0000313" key="1">
    <source>
        <dbReference type="EMBL" id="QHT91180.1"/>
    </source>
</evidence>
<name>A0A6C0IEX1_9ZZZZ</name>
<accession>A0A6C0IEX1</accession>
<sequence length="31" mass="3647">MNLFSKFVDTIKQFNNFSIKVLNEYGGFTDE</sequence>
<reference evidence="1" key="1">
    <citation type="journal article" date="2020" name="Nature">
        <title>Giant virus diversity and host interactions through global metagenomics.</title>
        <authorList>
            <person name="Schulz F."/>
            <person name="Roux S."/>
            <person name="Paez-Espino D."/>
            <person name="Jungbluth S."/>
            <person name="Walsh D.A."/>
            <person name="Denef V.J."/>
            <person name="McMahon K.D."/>
            <person name="Konstantinidis K.T."/>
            <person name="Eloe-Fadrosh E.A."/>
            <person name="Kyrpides N.C."/>
            <person name="Woyke T."/>
        </authorList>
    </citation>
    <scope>NUCLEOTIDE SEQUENCE</scope>
    <source>
        <strain evidence="1">GVMAG-M-3300023184-72</strain>
    </source>
</reference>